<comment type="similarity">
    <text evidence="1 4">Belongs to the HscB family.</text>
</comment>
<dbReference type="GO" id="GO:0051087">
    <property type="term" value="F:protein-folding chaperone binding"/>
    <property type="evidence" value="ECO:0007669"/>
    <property type="project" value="InterPro"/>
</dbReference>
<comment type="subunit">
    <text evidence="4">Interacts with HscA and stimulates its ATPase activity.</text>
</comment>
<dbReference type="InterPro" id="IPR001623">
    <property type="entry name" value="DnaJ_domain"/>
</dbReference>
<dbReference type="GO" id="GO:0044571">
    <property type="term" value="P:[2Fe-2S] cluster assembly"/>
    <property type="evidence" value="ECO:0007669"/>
    <property type="project" value="InterPro"/>
</dbReference>
<keyword evidence="7" id="KW-1185">Reference proteome</keyword>
<comment type="function">
    <text evidence="3 4">Co-chaperone involved in the maturation of iron-sulfur cluster-containing proteins. Seems to help targeting proteins to be folded toward HscA.</text>
</comment>
<dbReference type="CDD" id="cd06257">
    <property type="entry name" value="DnaJ"/>
    <property type="match status" value="1"/>
</dbReference>
<dbReference type="RefSeq" id="WP_013148658.1">
    <property type="nucleotide sequence ID" value="NC_014207.1"/>
</dbReference>
<dbReference type="PANTHER" id="PTHR14021:SF15">
    <property type="entry name" value="IRON-SULFUR CLUSTER CO-CHAPERONE PROTEIN HSCB"/>
    <property type="match status" value="1"/>
</dbReference>
<dbReference type="STRING" id="666681.M301_1974"/>
<evidence type="ECO:0000313" key="6">
    <source>
        <dbReference type="EMBL" id="ADI30346.1"/>
    </source>
</evidence>
<dbReference type="Proteomes" id="UP000000383">
    <property type="component" value="Chromosome"/>
</dbReference>
<dbReference type="InterPro" id="IPR009073">
    <property type="entry name" value="HscB_oligo_C"/>
</dbReference>
<dbReference type="Pfam" id="PF07743">
    <property type="entry name" value="HSCB_C"/>
    <property type="match status" value="1"/>
</dbReference>
<reference evidence="7" key="1">
    <citation type="submission" date="2010-05" db="EMBL/GenBank/DDBJ databases">
        <title>Complete sequence of Methylotenera sp. 301.</title>
        <authorList>
            <person name="Lucas S."/>
            <person name="Copeland A."/>
            <person name="Lapidus A."/>
            <person name="Cheng J.-F."/>
            <person name="Bruce D."/>
            <person name="Goodwin L."/>
            <person name="Pitluck S."/>
            <person name="Clum A."/>
            <person name="Land M."/>
            <person name="Hauser L."/>
            <person name="Kyrpides N."/>
            <person name="Ivanova N."/>
            <person name="Chistoservova L."/>
            <person name="Kalyuzhnaya M."/>
            <person name="Woyke T."/>
        </authorList>
    </citation>
    <scope>NUCLEOTIDE SEQUENCE [LARGE SCALE GENOMIC DNA]</scope>
    <source>
        <strain evidence="7">301</strain>
    </source>
</reference>
<proteinExistence type="inferred from homology"/>
<keyword evidence="2 4" id="KW-0143">Chaperone</keyword>
<dbReference type="InterPro" id="IPR036386">
    <property type="entry name" value="HscB_C_sf"/>
</dbReference>
<evidence type="ECO:0000313" key="7">
    <source>
        <dbReference type="Proteomes" id="UP000000383"/>
    </source>
</evidence>
<reference evidence="6 7" key="2">
    <citation type="journal article" date="2011" name="J. Bacteriol.">
        <title>Genomes of three methylotrophs from a single niche uncover genetic and metabolic divergence of Methylophilaceae.</title>
        <authorList>
            <person name="Lapidus A."/>
            <person name="Clum A."/>
            <person name="Labutti K."/>
            <person name="Kaluzhnaya M.G."/>
            <person name="Lim S."/>
            <person name="Beck D.A."/>
            <person name="Glavina Del Rio T."/>
            <person name="Nolan M."/>
            <person name="Mavromatis K."/>
            <person name="Huntemann M."/>
            <person name="Lucas S."/>
            <person name="Lidstrom M.E."/>
            <person name="Ivanova N."/>
            <person name="Chistoserdova L."/>
        </authorList>
    </citation>
    <scope>NUCLEOTIDE SEQUENCE [LARGE SCALE GENOMIC DNA]</scope>
    <source>
        <strain evidence="6 7">301</strain>
    </source>
</reference>
<dbReference type="GO" id="GO:1990230">
    <property type="term" value="C:iron-sulfur cluster transfer complex"/>
    <property type="evidence" value="ECO:0007669"/>
    <property type="project" value="TreeGrafter"/>
</dbReference>
<gene>
    <name evidence="4" type="primary">hscB</name>
    <name evidence="6" type="ordered locus">M301_1974</name>
</gene>
<dbReference type="Gene3D" id="1.20.1280.20">
    <property type="entry name" value="HscB, C-terminal domain"/>
    <property type="match status" value="1"/>
</dbReference>
<feature type="domain" description="J" evidence="5">
    <location>
        <begin position="4"/>
        <end position="76"/>
    </location>
</feature>
<dbReference type="PANTHER" id="PTHR14021">
    <property type="entry name" value="IRON-SULFUR CLUSTER CO-CHAPERONE PROTEIN HSCB"/>
    <property type="match status" value="1"/>
</dbReference>
<dbReference type="KEGG" id="meh:M301_1974"/>
<dbReference type="GO" id="GO:0006457">
    <property type="term" value="P:protein folding"/>
    <property type="evidence" value="ECO:0007669"/>
    <property type="project" value="UniProtKB-UniRule"/>
</dbReference>
<organism evidence="6 7">
    <name type="scientific">Methylotenera versatilis (strain 301)</name>
    <dbReference type="NCBI Taxonomy" id="666681"/>
    <lineage>
        <taxon>Bacteria</taxon>
        <taxon>Pseudomonadati</taxon>
        <taxon>Pseudomonadota</taxon>
        <taxon>Betaproteobacteria</taxon>
        <taxon>Nitrosomonadales</taxon>
        <taxon>Methylophilaceae</taxon>
        <taxon>Methylotenera</taxon>
    </lineage>
</organism>
<dbReference type="Gene3D" id="1.10.287.110">
    <property type="entry name" value="DnaJ domain"/>
    <property type="match status" value="1"/>
</dbReference>
<evidence type="ECO:0000256" key="2">
    <source>
        <dbReference type="ARBA" id="ARBA00023186"/>
    </source>
</evidence>
<dbReference type="eggNOG" id="COG1076">
    <property type="taxonomic scope" value="Bacteria"/>
</dbReference>
<dbReference type="PROSITE" id="PS50076">
    <property type="entry name" value="DNAJ_2"/>
    <property type="match status" value="1"/>
</dbReference>
<evidence type="ECO:0000256" key="4">
    <source>
        <dbReference type="HAMAP-Rule" id="MF_00682"/>
    </source>
</evidence>
<dbReference type="NCBIfam" id="TIGR00714">
    <property type="entry name" value="hscB"/>
    <property type="match status" value="1"/>
</dbReference>
<dbReference type="SUPFAM" id="SSF46565">
    <property type="entry name" value="Chaperone J-domain"/>
    <property type="match status" value="1"/>
</dbReference>
<evidence type="ECO:0000256" key="1">
    <source>
        <dbReference type="ARBA" id="ARBA00010476"/>
    </source>
</evidence>
<dbReference type="NCBIfam" id="NF002935">
    <property type="entry name" value="PRK03578.1"/>
    <property type="match status" value="1"/>
</dbReference>
<dbReference type="GO" id="GO:0001671">
    <property type="term" value="F:ATPase activator activity"/>
    <property type="evidence" value="ECO:0007669"/>
    <property type="project" value="InterPro"/>
</dbReference>
<dbReference type="AlphaFoldDB" id="D7DJY5"/>
<dbReference type="SUPFAM" id="SSF47144">
    <property type="entry name" value="HSC20 (HSCB), C-terminal oligomerisation domain"/>
    <property type="match status" value="1"/>
</dbReference>
<dbReference type="InterPro" id="IPR036869">
    <property type="entry name" value="J_dom_sf"/>
</dbReference>
<accession>D7DJY5</accession>
<name>D7DJY5_METV0</name>
<dbReference type="HOGENOM" id="CLU_068529_2_1_4"/>
<protein>
    <recommendedName>
        <fullName evidence="4">Co-chaperone protein HscB homolog</fullName>
    </recommendedName>
</protein>
<dbReference type="EMBL" id="CP002056">
    <property type="protein sequence ID" value="ADI30346.1"/>
    <property type="molecule type" value="Genomic_DNA"/>
</dbReference>
<dbReference type="HAMAP" id="MF_00682">
    <property type="entry name" value="HscB"/>
    <property type="match status" value="1"/>
</dbReference>
<evidence type="ECO:0000256" key="3">
    <source>
        <dbReference type="ARBA" id="ARBA00025596"/>
    </source>
</evidence>
<dbReference type="GO" id="GO:0051259">
    <property type="term" value="P:protein complex oligomerization"/>
    <property type="evidence" value="ECO:0007669"/>
    <property type="project" value="InterPro"/>
</dbReference>
<evidence type="ECO:0000259" key="5">
    <source>
        <dbReference type="PROSITE" id="PS50076"/>
    </source>
</evidence>
<dbReference type="InterPro" id="IPR004640">
    <property type="entry name" value="HscB"/>
</dbReference>
<sequence>MSLNYFELFGLEPIFNIELAALESNFRKIQSESHPDRFVTAPAAEKLSAMQQATLANEAYLSLKNPANRAKYLLELQGITAISETNTAMPTDFLMQQMEWREATEDAVSAKDVDALDSLLAEIRADAKSLQESLVSLLDVQKDYAAATDATRKLIFIDKVSEDINRAIEQIDI</sequence>